<feature type="domain" description="DUF6596" evidence="3">
    <location>
        <begin position="183"/>
        <end position="276"/>
    </location>
</feature>
<dbReference type="SUPFAM" id="SSF88946">
    <property type="entry name" value="Sigma2 domain of RNA polymerase sigma factors"/>
    <property type="match status" value="1"/>
</dbReference>
<sequence>MQNSLDSNKLTDHLFRHNSGKMVSILAKRFGYEYFEDITDSVQDAFESAIRTWKFGSIPTNPSGWLFKVAQNNLLNKLKRKKISNLHYEYYTSFELQENEAEESALKLLIHCSSMQVSNKKKIIFLLYFLCGFSYNEIAAALFLNLEGVKKMILRNKETFKRHAERFDNFDMNMIKNYDIPIQVIYLLFNAGYKSSKNLHNIQLQLCFEAIRLAKLLHSYIPSNAKLNSLLALMFFNVSRFPARVSKESWVTLEKQNRKKWNFTFIFEGFYYLNVAKDNLAEEIETYYLEALISSIHCSSLSYQSTDWKSISFLYRQLEILKPDSLTVKLNRLIAESNVKNVNLILSELDSFEQSIDDKLAYYFYTTKAHLCLKLQNHKLAIDTYQKALQFTHNKFDINFVKQKVEDIKGKYL</sequence>
<dbReference type="GO" id="GO:0003700">
    <property type="term" value="F:DNA-binding transcription factor activity"/>
    <property type="evidence" value="ECO:0007669"/>
    <property type="project" value="InterPro"/>
</dbReference>
<gene>
    <name evidence="4" type="ORF">CLV99_4267</name>
</gene>
<dbReference type="NCBIfam" id="TIGR02937">
    <property type="entry name" value="sigma70-ECF"/>
    <property type="match status" value="1"/>
</dbReference>
<name>A0A4R6WEZ5_9SPHI</name>
<proteinExistence type="predicted"/>
<protein>
    <submittedName>
        <fullName evidence="4">RNA polymerase ECF family sigma subunit</fullName>
    </submittedName>
</protein>
<keyword evidence="1" id="KW-0472">Membrane</keyword>
<reference evidence="4 5" key="1">
    <citation type="submission" date="2019-03" db="EMBL/GenBank/DDBJ databases">
        <title>Genomic Encyclopedia of Archaeal and Bacterial Type Strains, Phase II (KMG-II): from individual species to whole genera.</title>
        <authorList>
            <person name="Goeker M."/>
        </authorList>
    </citation>
    <scope>NUCLEOTIDE SEQUENCE [LARGE SCALE GENOMIC DNA]</scope>
    <source>
        <strain evidence="4 5">DSM 28353</strain>
    </source>
</reference>
<dbReference type="PANTHER" id="PTHR47756">
    <property type="entry name" value="BLL6612 PROTEIN-RELATED"/>
    <property type="match status" value="1"/>
</dbReference>
<dbReference type="InterPro" id="IPR046531">
    <property type="entry name" value="DUF6596"/>
</dbReference>
<dbReference type="InterPro" id="IPR014284">
    <property type="entry name" value="RNA_pol_sigma-70_dom"/>
</dbReference>
<dbReference type="PANTHER" id="PTHR47756:SF2">
    <property type="entry name" value="BLL6612 PROTEIN"/>
    <property type="match status" value="1"/>
</dbReference>
<evidence type="ECO:0000256" key="1">
    <source>
        <dbReference type="SAM" id="Phobius"/>
    </source>
</evidence>
<evidence type="ECO:0000313" key="4">
    <source>
        <dbReference type="EMBL" id="TDQ73830.1"/>
    </source>
</evidence>
<feature type="domain" description="RNA polymerase sigma-70 region 2" evidence="2">
    <location>
        <begin position="14"/>
        <end position="82"/>
    </location>
</feature>
<accession>A0A4R6WEZ5</accession>
<dbReference type="InterPro" id="IPR011990">
    <property type="entry name" value="TPR-like_helical_dom_sf"/>
</dbReference>
<organism evidence="4 5">
    <name type="scientific">Sphingobacterium yanglingense</name>
    <dbReference type="NCBI Taxonomy" id="1437280"/>
    <lineage>
        <taxon>Bacteria</taxon>
        <taxon>Pseudomonadati</taxon>
        <taxon>Bacteroidota</taxon>
        <taxon>Sphingobacteriia</taxon>
        <taxon>Sphingobacteriales</taxon>
        <taxon>Sphingobacteriaceae</taxon>
        <taxon>Sphingobacterium</taxon>
    </lineage>
</organism>
<dbReference type="Pfam" id="PF04542">
    <property type="entry name" value="Sigma70_r2"/>
    <property type="match status" value="1"/>
</dbReference>
<dbReference type="Gene3D" id="1.25.40.10">
    <property type="entry name" value="Tetratricopeptide repeat domain"/>
    <property type="match status" value="1"/>
</dbReference>
<dbReference type="Pfam" id="PF20239">
    <property type="entry name" value="DUF6596"/>
    <property type="match status" value="1"/>
</dbReference>
<feature type="transmembrane region" description="Helical" evidence="1">
    <location>
        <begin position="123"/>
        <end position="146"/>
    </location>
</feature>
<dbReference type="AlphaFoldDB" id="A0A4R6WEZ5"/>
<evidence type="ECO:0000259" key="3">
    <source>
        <dbReference type="Pfam" id="PF20239"/>
    </source>
</evidence>
<dbReference type="Proteomes" id="UP000295292">
    <property type="component" value="Unassembled WGS sequence"/>
</dbReference>
<keyword evidence="1" id="KW-0812">Transmembrane</keyword>
<dbReference type="InterPro" id="IPR013324">
    <property type="entry name" value="RNA_pol_sigma_r3/r4-like"/>
</dbReference>
<dbReference type="GO" id="GO:0006352">
    <property type="term" value="P:DNA-templated transcription initiation"/>
    <property type="evidence" value="ECO:0007669"/>
    <property type="project" value="InterPro"/>
</dbReference>
<dbReference type="OrthoDB" id="9780299at2"/>
<evidence type="ECO:0000259" key="2">
    <source>
        <dbReference type="Pfam" id="PF04542"/>
    </source>
</evidence>
<dbReference type="SUPFAM" id="SSF88659">
    <property type="entry name" value="Sigma3 and sigma4 domains of RNA polymerase sigma factors"/>
    <property type="match status" value="1"/>
</dbReference>
<dbReference type="EMBL" id="SNYV01000018">
    <property type="protein sequence ID" value="TDQ73830.1"/>
    <property type="molecule type" value="Genomic_DNA"/>
</dbReference>
<dbReference type="InterPro" id="IPR007627">
    <property type="entry name" value="RNA_pol_sigma70_r2"/>
</dbReference>
<dbReference type="InterPro" id="IPR013325">
    <property type="entry name" value="RNA_pol_sigma_r2"/>
</dbReference>
<comment type="caution">
    <text evidence="4">The sequence shown here is derived from an EMBL/GenBank/DDBJ whole genome shotgun (WGS) entry which is preliminary data.</text>
</comment>
<keyword evidence="1" id="KW-1133">Transmembrane helix</keyword>
<evidence type="ECO:0000313" key="5">
    <source>
        <dbReference type="Proteomes" id="UP000295292"/>
    </source>
</evidence>
<dbReference type="Gene3D" id="1.10.1740.10">
    <property type="match status" value="1"/>
</dbReference>
<keyword evidence="5" id="KW-1185">Reference proteome</keyword>
<dbReference type="RefSeq" id="WP_133586408.1">
    <property type="nucleotide sequence ID" value="NZ_SNYV01000018.1"/>
</dbReference>